<evidence type="ECO:0000313" key="2">
    <source>
        <dbReference type="Proteomes" id="UP000323426"/>
    </source>
</evidence>
<sequence>MKKYLPALLLLVVTACTNYNEEELYGKPAAPCQITTATYLTDVKPILQRNCYTCHASAIKEGGVILDSYEEVKHQAGHHLMAVINHEPGHPQMPKGGEKLPACDIAKIQKWVDAGMLNN</sequence>
<keyword evidence="2" id="KW-1185">Reference proteome</keyword>
<dbReference type="Proteomes" id="UP000323426">
    <property type="component" value="Unassembled WGS sequence"/>
</dbReference>
<dbReference type="AlphaFoldDB" id="A0A5M6DG26"/>
<name>A0A5M6DG26_9BACT</name>
<dbReference type="GO" id="GO:0020037">
    <property type="term" value="F:heme binding"/>
    <property type="evidence" value="ECO:0007669"/>
    <property type="project" value="InterPro"/>
</dbReference>
<evidence type="ECO:0000313" key="1">
    <source>
        <dbReference type="EMBL" id="KAA5546524.1"/>
    </source>
</evidence>
<dbReference type="InterPro" id="IPR036909">
    <property type="entry name" value="Cyt_c-like_dom_sf"/>
</dbReference>
<comment type="caution">
    <text evidence="1">The sequence shown here is derived from an EMBL/GenBank/DDBJ whole genome shotgun (WGS) entry which is preliminary data.</text>
</comment>
<proteinExistence type="predicted"/>
<reference evidence="1 2" key="1">
    <citation type="submission" date="2019-09" db="EMBL/GenBank/DDBJ databases">
        <title>Genome sequence and assembly of Adhaeribacter sp.</title>
        <authorList>
            <person name="Chhetri G."/>
        </authorList>
    </citation>
    <scope>NUCLEOTIDE SEQUENCE [LARGE SCALE GENOMIC DNA]</scope>
    <source>
        <strain evidence="1 2">DK36</strain>
    </source>
</reference>
<dbReference type="Gene3D" id="1.10.760.10">
    <property type="entry name" value="Cytochrome c-like domain"/>
    <property type="match status" value="1"/>
</dbReference>
<accession>A0A5M6DG26</accession>
<dbReference type="SUPFAM" id="SSF46626">
    <property type="entry name" value="Cytochrome c"/>
    <property type="match status" value="1"/>
</dbReference>
<organism evidence="1 2">
    <name type="scientific">Adhaeribacter rhizoryzae</name>
    <dbReference type="NCBI Taxonomy" id="2607907"/>
    <lineage>
        <taxon>Bacteria</taxon>
        <taxon>Pseudomonadati</taxon>
        <taxon>Bacteroidota</taxon>
        <taxon>Cytophagia</taxon>
        <taxon>Cytophagales</taxon>
        <taxon>Hymenobacteraceae</taxon>
        <taxon>Adhaeribacter</taxon>
    </lineage>
</organism>
<gene>
    <name evidence="1" type="ORF">F0145_11600</name>
</gene>
<dbReference type="PROSITE" id="PS51257">
    <property type="entry name" value="PROKAR_LIPOPROTEIN"/>
    <property type="match status" value="1"/>
</dbReference>
<protein>
    <recommendedName>
        <fullName evidence="3">Cytochrome c domain-containing protein</fullName>
    </recommendedName>
</protein>
<evidence type="ECO:0008006" key="3">
    <source>
        <dbReference type="Google" id="ProtNLM"/>
    </source>
</evidence>
<dbReference type="GO" id="GO:0009055">
    <property type="term" value="F:electron transfer activity"/>
    <property type="evidence" value="ECO:0007669"/>
    <property type="project" value="InterPro"/>
</dbReference>
<dbReference type="EMBL" id="VWSF01000007">
    <property type="protein sequence ID" value="KAA5546524.1"/>
    <property type="molecule type" value="Genomic_DNA"/>
</dbReference>
<dbReference type="RefSeq" id="WP_150088571.1">
    <property type="nucleotide sequence ID" value="NZ_VWSF01000007.1"/>
</dbReference>